<proteinExistence type="predicted"/>
<sequence>MSYASVDVNMFLPITWAQNIFLLTMQAILVIRVYALFNRSKKVLIFLATFYVLQAVAVFVTTALQFNDQALHKFVASIGTLMGSATQNINVSTSTFLHFAQDSAILPVIFDGVLLLFALWAFVRHAAEAKTLEGGWSINVLVRMLLADHLMYFVCYLTWMSLTLAMSYVTELNVSITLLDDVSNVFSALAVVAGPRMVISLRAQEYKTRGEGCGLVTLESELSTIHFGAREPPTHWQSQSVVEEGGGFRAADEDVQID</sequence>
<keyword evidence="2" id="KW-1185">Reference proteome</keyword>
<reference evidence="1" key="1">
    <citation type="journal article" date="2021" name="New Phytol.">
        <title>Evolutionary innovations through gain and loss of genes in the ectomycorrhizal Boletales.</title>
        <authorList>
            <person name="Wu G."/>
            <person name="Miyauchi S."/>
            <person name="Morin E."/>
            <person name="Kuo A."/>
            <person name="Drula E."/>
            <person name="Varga T."/>
            <person name="Kohler A."/>
            <person name="Feng B."/>
            <person name="Cao Y."/>
            <person name="Lipzen A."/>
            <person name="Daum C."/>
            <person name="Hundley H."/>
            <person name="Pangilinan J."/>
            <person name="Johnson J."/>
            <person name="Barry K."/>
            <person name="LaButti K."/>
            <person name="Ng V."/>
            <person name="Ahrendt S."/>
            <person name="Min B."/>
            <person name="Choi I.G."/>
            <person name="Park H."/>
            <person name="Plett J.M."/>
            <person name="Magnuson J."/>
            <person name="Spatafora J.W."/>
            <person name="Nagy L.G."/>
            <person name="Henrissat B."/>
            <person name="Grigoriev I.V."/>
            <person name="Yang Z.L."/>
            <person name="Xu J."/>
            <person name="Martin F.M."/>
        </authorList>
    </citation>
    <scope>NUCLEOTIDE SEQUENCE</scope>
    <source>
        <strain evidence="1">ATCC 28755</strain>
    </source>
</reference>
<comment type="caution">
    <text evidence="1">The sequence shown here is derived from an EMBL/GenBank/DDBJ whole genome shotgun (WGS) entry which is preliminary data.</text>
</comment>
<accession>A0ACB8A3T5</accession>
<dbReference type="Proteomes" id="UP000790377">
    <property type="component" value="Unassembled WGS sequence"/>
</dbReference>
<evidence type="ECO:0000313" key="2">
    <source>
        <dbReference type="Proteomes" id="UP000790377"/>
    </source>
</evidence>
<dbReference type="EMBL" id="MU267848">
    <property type="protein sequence ID" value="KAH7908076.1"/>
    <property type="molecule type" value="Genomic_DNA"/>
</dbReference>
<organism evidence="1 2">
    <name type="scientific">Hygrophoropsis aurantiaca</name>
    <dbReference type="NCBI Taxonomy" id="72124"/>
    <lineage>
        <taxon>Eukaryota</taxon>
        <taxon>Fungi</taxon>
        <taxon>Dikarya</taxon>
        <taxon>Basidiomycota</taxon>
        <taxon>Agaricomycotina</taxon>
        <taxon>Agaricomycetes</taxon>
        <taxon>Agaricomycetidae</taxon>
        <taxon>Boletales</taxon>
        <taxon>Coniophorineae</taxon>
        <taxon>Hygrophoropsidaceae</taxon>
        <taxon>Hygrophoropsis</taxon>
    </lineage>
</organism>
<name>A0ACB8A3T5_9AGAM</name>
<evidence type="ECO:0000313" key="1">
    <source>
        <dbReference type="EMBL" id="KAH7908076.1"/>
    </source>
</evidence>
<gene>
    <name evidence="1" type="ORF">BJ138DRAFT_1116152</name>
</gene>
<protein>
    <submittedName>
        <fullName evidence="1">Uncharacterized protein</fullName>
    </submittedName>
</protein>